<dbReference type="InterPro" id="IPR001182">
    <property type="entry name" value="FtsW/RodA"/>
</dbReference>
<evidence type="ECO:0000313" key="8">
    <source>
        <dbReference type="Proteomes" id="UP000011682"/>
    </source>
</evidence>
<keyword evidence="4 6" id="KW-1133">Transmembrane helix</keyword>
<dbReference type="AlphaFoldDB" id="S9PHV3"/>
<dbReference type="RefSeq" id="WP_020917787.1">
    <property type="nucleotide sequence ID" value="NZ_ANAH02000004.1"/>
</dbReference>
<feature type="transmembrane region" description="Helical" evidence="6">
    <location>
        <begin position="40"/>
        <end position="60"/>
    </location>
</feature>
<dbReference type="Proteomes" id="UP000011682">
    <property type="component" value="Unassembled WGS sequence"/>
</dbReference>
<evidence type="ECO:0000313" key="7">
    <source>
        <dbReference type="EMBL" id="EPX63920.1"/>
    </source>
</evidence>
<comment type="subcellular location">
    <subcellularLocation>
        <location evidence="1">Membrane</location>
        <topology evidence="1">Multi-pass membrane protein</topology>
    </subcellularLocation>
</comment>
<dbReference type="Pfam" id="PF01098">
    <property type="entry name" value="FTSW_RODA_SPOVE"/>
    <property type="match status" value="1"/>
</dbReference>
<evidence type="ECO:0000256" key="6">
    <source>
        <dbReference type="SAM" id="Phobius"/>
    </source>
</evidence>
<evidence type="ECO:0000256" key="1">
    <source>
        <dbReference type="ARBA" id="ARBA00004141"/>
    </source>
</evidence>
<comment type="caution">
    <text evidence="7">The sequence shown here is derived from an EMBL/GenBank/DDBJ whole genome shotgun (WGS) entry which is preliminary data.</text>
</comment>
<dbReference type="EMBL" id="ANAH02000004">
    <property type="protein sequence ID" value="EPX63920.1"/>
    <property type="molecule type" value="Genomic_DNA"/>
</dbReference>
<dbReference type="GO" id="GO:0016020">
    <property type="term" value="C:membrane"/>
    <property type="evidence" value="ECO:0007669"/>
    <property type="project" value="UniProtKB-SubCell"/>
</dbReference>
<evidence type="ECO:0000256" key="4">
    <source>
        <dbReference type="ARBA" id="ARBA00022989"/>
    </source>
</evidence>
<organism evidence="7 8">
    <name type="scientific">Cystobacter fuscus (strain ATCC 25194 / DSM 2262 / NBRC 100088 / M29)</name>
    <dbReference type="NCBI Taxonomy" id="1242864"/>
    <lineage>
        <taxon>Bacteria</taxon>
        <taxon>Pseudomonadati</taxon>
        <taxon>Myxococcota</taxon>
        <taxon>Myxococcia</taxon>
        <taxon>Myxococcales</taxon>
        <taxon>Cystobacterineae</taxon>
        <taxon>Archangiaceae</taxon>
        <taxon>Cystobacter</taxon>
    </lineage>
</organism>
<gene>
    <name evidence="7" type="ORF">D187_005053</name>
</gene>
<keyword evidence="2 6" id="KW-0812">Transmembrane</keyword>
<keyword evidence="3" id="KW-0133">Cell shape</keyword>
<dbReference type="eggNOG" id="COG0772">
    <property type="taxonomic scope" value="Bacteria"/>
</dbReference>
<evidence type="ECO:0000256" key="3">
    <source>
        <dbReference type="ARBA" id="ARBA00022960"/>
    </source>
</evidence>
<evidence type="ECO:0000256" key="5">
    <source>
        <dbReference type="ARBA" id="ARBA00023136"/>
    </source>
</evidence>
<sequence length="254" mass="26559">MSPLPLGLRLPVAGFLPLFPILIGAWVARAHGISPKAFGVNLVAAALGIVLAALLSRRSWNQPDRLAPVLAATALALLAATLLFPSLEGVHRWIALGPVRLNASAVTVPWILLAQWMLLSQARLGLALGLVAMPQLLHIAQPDAGQATAFSAGVLVLFSTTRSIPRGWRVAGCAITVIGTAFAWGRADPLSAVPHVERILHLAADQGVLWLLAALVALGGLFLPVPVLGAGAGHVLGWYSALGILRYSMTPPTR</sequence>
<keyword evidence="8" id="KW-1185">Reference proteome</keyword>
<keyword evidence="5 6" id="KW-0472">Membrane</keyword>
<evidence type="ECO:0000256" key="2">
    <source>
        <dbReference type="ARBA" id="ARBA00022692"/>
    </source>
</evidence>
<dbReference type="GO" id="GO:0008360">
    <property type="term" value="P:regulation of cell shape"/>
    <property type="evidence" value="ECO:0007669"/>
    <property type="project" value="UniProtKB-KW"/>
</dbReference>
<proteinExistence type="predicted"/>
<dbReference type="GO" id="GO:0051301">
    <property type="term" value="P:cell division"/>
    <property type="evidence" value="ECO:0007669"/>
    <property type="project" value="InterPro"/>
</dbReference>
<feature type="transmembrane region" description="Helical" evidence="6">
    <location>
        <begin position="207"/>
        <end position="239"/>
    </location>
</feature>
<feature type="transmembrane region" description="Helical" evidence="6">
    <location>
        <begin position="66"/>
        <end position="87"/>
    </location>
</feature>
<dbReference type="OrthoDB" id="5520726at2"/>
<name>S9PHV3_CYSF2</name>
<reference evidence="7" key="1">
    <citation type="submission" date="2013-05" db="EMBL/GenBank/DDBJ databases">
        <title>Genome assembly of Cystobacter fuscus DSM 2262.</title>
        <authorList>
            <person name="Sharma G."/>
            <person name="Khatri I."/>
            <person name="Kaur C."/>
            <person name="Mayilraj S."/>
            <person name="Subramanian S."/>
        </authorList>
    </citation>
    <scope>NUCLEOTIDE SEQUENCE [LARGE SCALE GENOMIC DNA]</scope>
    <source>
        <strain evidence="7">DSM 2262</strain>
    </source>
</reference>
<protein>
    <submittedName>
        <fullName evidence="7">Uncharacterized protein</fullName>
    </submittedName>
</protein>
<accession>S9PHV3</accession>
<feature type="transmembrane region" description="Helical" evidence="6">
    <location>
        <begin position="6"/>
        <end position="28"/>
    </location>
</feature>